<dbReference type="EMBL" id="JBHSMQ010000004">
    <property type="protein sequence ID" value="MFC5455789.1"/>
    <property type="molecule type" value="Genomic_DNA"/>
</dbReference>
<comment type="caution">
    <text evidence="1">The sequence shown here is derived from an EMBL/GenBank/DDBJ whole genome shotgun (WGS) entry which is preliminary data.</text>
</comment>
<sequence>MNILHEWDLYQTRRQLFSRGKNVLGGAALASLLGESFASASSGGAMGPHFAPKAKRVIYLHMVGGPAQMDLFDYKPEMQKWYDKDLPPSIRNGQRLTTMTSGQARFPIAPSKFNFAQRGQCGMWMNSDLLPHLAKNADDICWMRSLHTEAINHEPAICAMQTGNQITGRPCLGSWASYGLGSMNANLPTFVVLIATPTNREQEQAISSRLWSSGYLPGEHAGVSFRSKGDPILFINNPAGVPSSVRKRTIEGLNALNEINFKEVGDPETHTRIQQYEMAFRMQASVPELTDINSEPEHIFKLYGDEARKPGTFANSVLMARRLAERGVRFTQIYLNNWDHHSNVGGRMPSQCKDIDQPCHALIEDLKQRGMFDDTLIIWGGEFGRTIYSQGGLTKENYGRDHHPRCFTMWMAGGGAKGGAIYGETDDFSYNIVKDPLHISDFHATVLNLLGYNADRFTYKFQGLDQKLIGINPAKPVKALMA</sequence>
<gene>
    <name evidence="1" type="ORF">ACFQDI_13055</name>
</gene>
<evidence type="ECO:0000313" key="1">
    <source>
        <dbReference type="EMBL" id="MFC5455789.1"/>
    </source>
</evidence>
<keyword evidence="2" id="KW-1185">Reference proteome</keyword>
<protein>
    <submittedName>
        <fullName evidence="1">DUF1501 domain-containing protein</fullName>
    </submittedName>
</protein>
<dbReference type="PANTHER" id="PTHR43737:SF1">
    <property type="entry name" value="DUF1501 DOMAIN-CONTAINING PROTEIN"/>
    <property type="match status" value="1"/>
</dbReference>
<dbReference type="InterPro" id="IPR017850">
    <property type="entry name" value="Alkaline_phosphatase_core_sf"/>
</dbReference>
<dbReference type="Proteomes" id="UP001596052">
    <property type="component" value="Unassembled WGS sequence"/>
</dbReference>
<dbReference type="Gene3D" id="3.40.720.10">
    <property type="entry name" value="Alkaline Phosphatase, subunit A"/>
    <property type="match status" value="1"/>
</dbReference>
<dbReference type="SUPFAM" id="SSF53649">
    <property type="entry name" value="Alkaline phosphatase-like"/>
    <property type="match status" value="1"/>
</dbReference>
<organism evidence="1 2">
    <name type="scientific">Prosthecobacter fluviatilis</name>
    <dbReference type="NCBI Taxonomy" id="445931"/>
    <lineage>
        <taxon>Bacteria</taxon>
        <taxon>Pseudomonadati</taxon>
        <taxon>Verrucomicrobiota</taxon>
        <taxon>Verrucomicrobiia</taxon>
        <taxon>Verrucomicrobiales</taxon>
        <taxon>Verrucomicrobiaceae</taxon>
        <taxon>Prosthecobacter</taxon>
    </lineage>
</organism>
<dbReference type="RefSeq" id="WP_377167212.1">
    <property type="nucleotide sequence ID" value="NZ_JBHSMQ010000004.1"/>
</dbReference>
<reference evidence="2" key="1">
    <citation type="journal article" date="2019" name="Int. J. Syst. Evol. Microbiol.">
        <title>The Global Catalogue of Microorganisms (GCM) 10K type strain sequencing project: providing services to taxonomists for standard genome sequencing and annotation.</title>
        <authorList>
            <consortium name="The Broad Institute Genomics Platform"/>
            <consortium name="The Broad Institute Genome Sequencing Center for Infectious Disease"/>
            <person name="Wu L."/>
            <person name="Ma J."/>
        </authorList>
    </citation>
    <scope>NUCLEOTIDE SEQUENCE [LARGE SCALE GENOMIC DNA]</scope>
    <source>
        <strain evidence="2">CGMCC 4.1469</strain>
    </source>
</reference>
<evidence type="ECO:0000313" key="2">
    <source>
        <dbReference type="Proteomes" id="UP001596052"/>
    </source>
</evidence>
<dbReference type="PANTHER" id="PTHR43737">
    <property type="entry name" value="BLL7424 PROTEIN"/>
    <property type="match status" value="1"/>
</dbReference>
<accession>A0ABW0KR58</accession>
<name>A0ABW0KR58_9BACT</name>
<dbReference type="InterPro" id="IPR010869">
    <property type="entry name" value="DUF1501"/>
</dbReference>
<proteinExistence type="predicted"/>
<dbReference type="Pfam" id="PF07394">
    <property type="entry name" value="DUF1501"/>
    <property type="match status" value="1"/>
</dbReference>